<dbReference type="AlphaFoldDB" id="A0A0F8YST2"/>
<comment type="caution">
    <text evidence="1">The sequence shown here is derived from an EMBL/GenBank/DDBJ whole genome shotgun (WGS) entry which is preliminary data.</text>
</comment>
<gene>
    <name evidence="1" type="ORF">LCGC14_2782860</name>
</gene>
<organism evidence="1">
    <name type="scientific">marine sediment metagenome</name>
    <dbReference type="NCBI Taxonomy" id="412755"/>
    <lineage>
        <taxon>unclassified sequences</taxon>
        <taxon>metagenomes</taxon>
        <taxon>ecological metagenomes</taxon>
    </lineage>
</organism>
<feature type="non-terminal residue" evidence="1">
    <location>
        <position position="109"/>
    </location>
</feature>
<sequence length="109" mass="12317">MDRTLYGQHSKDGKFEYDVSAEIRLAESLQELGNEITLVSDRAVKSKIKDRLVVPLNQDIFYQDMDKMMSSQYDIVFASSVSGAECANFIAKKQGIPFRETFKADVQGI</sequence>
<reference evidence="1" key="1">
    <citation type="journal article" date="2015" name="Nature">
        <title>Complex archaea that bridge the gap between prokaryotes and eukaryotes.</title>
        <authorList>
            <person name="Spang A."/>
            <person name="Saw J.H."/>
            <person name="Jorgensen S.L."/>
            <person name="Zaremba-Niedzwiedzka K."/>
            <person name="Martijn J."/>
            <person name="Lind A.E."/>
            <person name="van Eijk R."/>
            <person name="Schleper C."/>
            <person name="Guy L."/>
            <person name="Ettema T.J."/>
        </authorList>
    </citation>
    <scope>NUCLEOTIDE SEQUENCE</scope>
</reference>
<proteinExistence type="predicted"/>
<dbReference type="EMBL" id="LAZR01051754">
    <property type="protein sequence ID" value="KKK84488.1"/>
    <property type="molecule type" value="Genomic_DNA"/>
</dbReference>
<protein>
    <submittedName>
        <fullName evidence="1">Uncharacterized protein</fullName>
    </submittedName>
</protein>
<name>A0A0F8YST2_9ZZZZ</name>
<accession>A0A0F8YST2</accession>
<evidence type="ECO:0000313" key="1">
    <source>
        <dbReference type="EMBL" id="KKK84488.1"/>
    </source>
</evidence>